<dbReference type="Pfam" id="PF07690">
    <property type="entry name" value="MFS_1"/>
    <property type="match status" value="1"/>
</dbReference>
<feature type="transmembrane region" description="Helical" evidence="7">
    <location>
        <begin position="295"/>
        <end position="314"/>
    </location>
</feature>
<dbReference type="InterPro" id="IPR011701">
    <property type="entry name" value="MFS"/>
</dbReference>
<feature type="transmembrane region" description="Helical" evidence="7">
    <location>
        <begin position="50"/>
        <end position="73"/>
    </location>
</feature>
<reference evidence="9" key="1">
    <citation type="journal article" date="2019" name="Int. J. Syst. Evol. Microbiol.">
        <title>The Global Catalogue of Microorganisms (GCM) 10K type strain sequencing project: providing services to taxonomists for standard genome sequencing and annotation.</title>
        <authorList>
            <consortium name="The Broad Institute Genomics Platform"/>
            <consortium name="The Broad Institute Genome Sequencing Center for Infectious Disease"/>
            <person name="Wu L."/>
            <person name="Ma J."/>
        </authorList>
    </citation>
    <scope>NUCLEOTIDE SEQUENCE [LARGE SCALE GENOMIC DNA]</scope>
    <source>
        <strain evidence="9">NBRC 105857</strain>
    </source>
</reference>
<keyword evidence="4 7" id="KW-0812">Transmembrane</keyword>
<dbReference type="RefSeq" id="WP_284281471.1">
    <property type="nucleotide sequence ID" value="NZ_BSOJ01000018.1"/>
</dbReference>
<protein>
    <submittedName>
        <fullName evidence="8">MFS transporter</fullName>
    </submittedName>
</protein>
<accession>A0ABQ5YRV6</accession>
<name>A0ABQ5YRV6_9BURK</name>
<evidence type="ECO:0000313" key="8">
    <source>
        <dbReference type="EMBL" id="GLR26802.1"/>
    </source>
</evidence>
<gene>
    <name evidence="8" type="ORF">GCM10007875_18920</name>
</gene>
<evidence type="ECO:0000256" key="3">
    <source>
        <dbReference type="ARBA" id="ARBA00022475"/>
    </source>
</evidence>
<feature type="transmembrane region" description="Helical" evidence="7">
    <location>
        <begin position="334"/>
        <end position="357"/>
    </location>
</feature>
<organism evidence="8 9">
    <name type="scientific">Limnobacter litoralis</name>
    <dbReference type="NCBI Taxonomy" id="481366"/>
    <lineage>
        <taxon>Bacteria</taxon>
        <taxon>Pseudomonadati</taxon>
        <taxon>Pseudomonadota</taxon>
        <taxon>Betaproteobacteria</taxon>
        <taxon>Burkholderiales</taxon>
        <taxon>Burkholderiaceae</taxon>
        <taxon>Limnobacter</taxon>
    </lineage>
</organism>
<dbReference type="CDD" id="cd06173">
    <property type="entry name" value="MFS_MefA_like"/>
    <property type="match status" value="1"/>
</dbReference>
<keyword evidence="2" id="KW-0813">Transport</keyword>
<evidence type="ECO:0000256" key="5">
    <source>
        <dbReference type="ARBA" id="ARBA00022989"/>
    </source>
</evidence>
<dbReference type="Gene3D" id="1.20.1250.20">
    <property type="entry name" value="MFS general substrate transporter like domains"/>
    <property type="match status" value="1"/>
</dbReference>
<dbReference type="PANTHER" id="PTHR43266">
    <property type="entry name" value="MACROLIDE-EFFLUX PROTEIN"/>
    <property type="match status" value="1"/>
</dbReference>
<evidence type="ECO:0000256" key="1">
    <source>
        <dbReference type="ARBA" id="ARBA00004651"/>
    </source>
</evidence>
<comment type="subcellular location">
    <subcellularLocation>
        <location evidence="1">Cell membrane</location>
        <topology evidence="1">Multi-pass membrane protein</topology>
    </subcellularLocation>
</comment>
<sequence length="591" mass="66185">MTKHLITEKRFGAFFTTQFLGAFNDNLLKFAVTLAVTFNDSLRGTYSPGLLVNLIAALFILPFFLFSATSGQLADKYDKTQVMRMAKYLEPPIVILTTLGFVLNSVYILMAALFLLGTQAAFFGPAKYAYLPEQMQARELVLANALVETATFVAILLGTIAGGALMSHSSASIAVYAVCGFAFCVALAGVWSSRQMPLTPSAHADLKVNWNFLTETWHNIRFARNLTQVWPYLLGISWLWFVGATYLTQFPLLTKVVLNASPGVATFLLFLFTAGLGLGAFLCERWSHKRIEMGLVPWGLLMMALGGLVLHQALIDHQPAVRQVDLGQFFLDPVHLEMCFLFLVISVGVGLYSVPLYTAMQAYAPRISRSRVVSANNIVNAMFMVVSAIMSVGILWLTRGKVLWVFAAVTIFNLLILIAWCRRNSYLLLRARLLLRVRARQLQLVQGLEDPPPQGGCLLVFPTLLHTDYLARMSSVSMPFAVVLSGRLKSSRFVEWLRKKEFVFEFSKLSEDASQRQLIQRIAKQIQAGQSIAIDKPMFELLRKQYKLDELPLVLARKGVRMTVLEFFEEKTKMDGMNRVVLRLSNDSPPF</sequence>
<evidence type="ECO:0000256" key="6">
    <source>
        <dbReference type="ARBA" id="ARBA00023136"/>
    </source>
</evidence>
<feature type="transmembrane region" description="Helical" evidence="7">
    <location>
        <begin position="139"/>
        <end position="161"/>
    </location>
</feature>
<dbReference type="SUPFAM" id="SSF103473">
    <property type="entry name" value="MFS general substrate transporter"/>
    <property type="match status" value="1"/>
</dbReference>
<dbReference type="EMBL" id="BSOJ01000018">
    <property type="protein sequence ID" value="GLR26802.1"/>
    <property type="molecule type" value="Genomic_DNA"/>
</dbReference>
<keyword evidence="3" id="KW-1003">Cell membrane</keyword>
<feature type="transmembrane region" description="Helical" evidence="7">
    <location>
        <begin position="403"/>
        <end position="421"/>
    </location>
</feature>
<feature type="transmembrane region" description="Helical" evidence="7">
    <location>
        <begin position="173"/>
        <end position="191"/>
    </location>
</feature>
<keyword evidence="5 7" id="KW-1133">Transmembrane helix</keyword>
<evidence type="ECO:0000256" key="7">
    <source>
        <dbReference type="SAM" id="Phobius"/>
    </source>
</evidence>
<feature type="transmembrane region" description="Helical" evidence="7">
    <location>
        <begin position="93"/>
        <end position="118"/>
    </location>
</feature>
<feature type="transmembrane region" description="Helical" evidence="7">
    <location>
        <begin position="378"/>
        <end position="397"/>
    </location>
</feature>
<feature type="transmembrane region" description="Helical" evidence="7">
    <location>
        <begin position="229"/>
        <end position="248"/>
    </location>
</feature>
<evidence type="ECO:0000313" key="9">
    <source>
        <dbReference type="Proteomes" id="UP001156664"/>
    </source>
</evidence>
<dbReference type="PANTHER" id="PTHR43266:SF2">
    <property type="entry name" value="MAJOR FACILITATOR SUPERFAMILY (MFS) PROFILE DOMAIN-CONTAINING PROTEIN"/>
    <property type="match status" value="1"/>
</dbReference>
<feature type="transmembrane region" description="Helical" evidence="7">
    <location>
        <begin position="260"/>
        <end position="283"/>
    </location>
</feature>
<keyword evidence="6 7" id="KW-0472">Membrane</keyword>
<dbReference type="Proteomes" id="UP001156664">
    <property type="component" value="Unassembled WGS sequence"/>
</dbReference>
<proteinExistence type="predicted"/>
<keyword evidence="9" id="KW-1185">Reference proteome</keyword>
<comment type="caution">
    <text evidence="8">The sequence shown here is derived from an EMBL/GenBank/DDBJ whole genome shotgun (WGS) entry which is preliminary data.</text>
</comment>
<dbReference type="InterPro" id="IPR036259">
    <property type="entry name" value="MFS_trans_sf"/>
</dbReference>
<evidence type="ECO:0000256" key="4">
    <source>
        <dbReference type="ARBA" id="ARBA00022692"/>
    </source>
</evidence>
<evidence type="ECO:0000256" key="2">
    <source>
        <dbReference type="ARBA" id="ARBA00022448"/>
    </source>
</evidence>